<feature type="region of interest" description="Disordered" evidence="1">
    <location>
        <begin position="39"/>
        <end position="110"/>
    </location>
</feature>
<reference evidence="2" key="1">
    <citation type="journal article" date="2008" name="BMC Genomics">
        <title>A conifer genomics resource of 200,000 spruce (Picea spp.) ESTs and 6,464 high-quality, sequence-finished full-length cDNAs for Sitka spruce (Picea sitchensis).</title>
        <authorList>
            <person name="Ralph S.G."/>
            <person name="Chun H.J."/>
            <person name="Kolosova N."/>
            <person name="Cooper D."/>
            <person name="Oddy C."/>
            <person name="Ritland C.E."/>
            <person name="Kirkpatrick R."/>
            <person name="Moore R."/>
            <person name="Barber S."/>
            <person name="Holt R.A."/>
            <person name="Jones S.J."/>
            <person name="Marra M.A."/>
            <person name="Douglas C.J."/>
            <person name="Ritland K."/>
            <person name="Bohlmann J."/>
        </authorList>
    </citation>
    <scope>NUCLEOTIDE SEQUENCE</scope>
    <source>
        <tissue evidence="3">Bark</tissue>
        <tissue evidence="2">Green portion of the leader tissue</tissue>
    </source>
</reference>
<feature type="compositionally biased region" description="Polar residues" evidence="1">
    <location>
        <begin position="62"/>
        <end position="110"/>
    </location>
</feature>
<feature type="compositionally biased region" description="Low complexity" evidence="1">
    <location>
        <begin position="40"/>
        <end position="61"/>
    </location>
</feature>
<evidence type="ECO:0000256" key="1">
    <source>
        <dbReference type="SAM" id="MobiDB-lite"/>
    </source>
</evidence>
<evidence type="ECO:0000313" key="3">
    <source>
        <dbReference type="EMBL" id="ABK22587.1"/>
    </source>
</evidence>
<proteinExistence type="evidence at transcript level"/>
<dbReference type="AlphaFoldDB" id="A9NL91"/>
<dbReference type="EMBL" id="EF083237">
    <property type="protein sequence ID" value="ABK22587.1"/>
    <property type="molecule type" value="mRNA"/>
</dbReference>
<evidence type="ECO:0000313" key="2">
    <source>
        <dbReference type="EMBL" id="ABK21402.1"/>
    </source>
</evidence>
<name>A9NL91_PICSI</name>
<dbReference type="EMBL" id="EF084481">
    <property type="protein sequence ID" value="ABK23798.1"/>
    <property type="molecule type" value="mRNA"/>
</dbReference>
<dbReference type="EMBL" id="EF082023">
    <property type="protein sequence ID" value="ABK21402.1"/>
    <property type="molecule type" value="mRNA"/>
</dbReference>
<sequence length="110" mass="12010">MSGLGPNVNCSPHVAGPKVNTGNNIGSINPINTDCNFGKQANNHGNQFNNQGNRGTQFNNQDNQGRQVYNQGNRGRQFNNYGDNGTQNIQGDYGKQANNSGTQYQPDFKF</sequence>
<accession>A9NL91</accession>
<organism evidence="2">
    <name type="scientific">Picea sitchensis</name>
    <name type="common">Sitka spruce</name>
    <name type="synonym">Pinus sitchensis</name>
    <dbReference type="NCBI Taxonomy" id="3332"/>
    <lineage>
        <taxon>Eukaryota</taxon>
        <taxon>Viridiplantae</taxon>
        <taxon>Streptophyta</taxon>
        <taxon>Embryophyta</taxon>
        <taxon>Tracheophyta</taxon>
        <taxon>Spermatophyta</taxon>
        <taxon>Pinopsida</taxon>
        <taxon>Pinidae</taxon>
        <taxon>Conifers I</taxon>
        <taxon>Pinales</taxon>
        <taxon>Pinaceae</taxon>
        <taxon>Picea</taxon>
    </lineage>
</organism>
<protein>
    <submittedName>
        <fullName evidence="2">Uncharacterized protein</fullName>
    </submittedName>
</protein>
<feature type="region of interest" description="Disordered" evidence="1">
    <location>
        <begin position="1"/>
        <end position="23"/>
    </location>
</feature>